<protein>
    <submittedName>
        <fullName evidence="1">Uncharacterized protein</fullName>
    </submittedName>
</protein>
<comment type="caution">
    <text evidence="1">The sequence shown here is derived from an EMBL/GenBank/DDBJ whole genome shotgun (WGS) entry which is preliminary data.</text>
</comment>
<dbReference type="Proteomes" id="UP000475862">
    <property type="component" value="Unassembled WGS sequence"/>
</dbReference>
<dbReference type="AlphaFoldDB" id="A0A6G0U1K8"/>
<evidence type="ECO:0000313" key="1">
    <source>
        <dbReference type="EMBL" id="KAE9542823.1"/>
    </source>
</evidence>
<organism evidence="1 2">
    <name type="scientific">Aphis glycines</name>
    <name type="common">Soybean aphid</name>
    <dbReference type="NCBI Taxonomy" id="307491"/>
    <lineage>
        <taxon>Eukaryota</taxon>
        <taxon>Metazoa</taxon>
        <taxon>Ecdysozoa</taxon>
        <taxon>Arthropoda</taxon>
        <taxon>Hexapoda</taxon>
        <taxon>Insecta</taxon>
        <taxon>Pterygota</taxon>
        <taxon>Neoptera</taxon>
        <taxon>Paraneoptera</taxon>
        <taxon>Hemiptera</taxon>
        <taxon>Sternorrhyncha</taxon>
        <taxon>Aphidomorpha</taxon>
        <taxon>Aphidoidea</taxon>
        <taxon>Aphididae</taxon>
        <taxon>Aphidini</taxon>
        <taxon>Aphis</taxon>
        <taxon>Aphis</taxon>
    </lineage>
</organism>
<accession>A0A6G0U1K8</accession>
<dbReference type="EMBL" id="VYZN01000009">
    <property type="protein sequence ID" value="KAE9542823.1"/>
    <property type="molecule type" value="Genomic_DNA"/>
</dbReference>
<sequence length="185" mass="21089">MTQISLHFAIGAGSVDYAAYLKGKEDGQKEPKKIESKCCGEKAKGHIIYTCIMKRYGLHLLVCLVRFANPDNSSIKNPTLILNDHCIVWPSSKIREKLKYEKRHDVPFTISYIKFTHKEKCYNYVSPFSCIENEDIMIVASDSGSLISAIDFDLRRFGAVVLALPILCCRFVANSVWRKLIFLYI</sequence>
<evidence type="ECO:0000313" key="2">
    <source>
        <dbReference type="Proteomes" id="UP000475862"/>
    </source>
</evidence>
<keyword evidence="2" id="KW-1185">Reference proteome</keyword>
<name>A0A6G0U1K8_APHGL</name>
<reference evidence="1 2" key="1">
    <citation type="submission" date="2019-08" db="EMBL/GenBank/DDBJ databases">
        <title>The genome of the soybean aphid Biotype 1, its phylome, world population structure and adaptation to the North American continent.</title>
        <authorList>
            <person name="Giordano R."/>
            <person name="Donthu R.K."/>
            <person name="Hernandez A.G."/>
            <person name="Wright C.L."/>
            <person name="Zimin A.V."/>
        </authorList>
    </citation>
    <scope>NUCLEOTIDE SEQUENCE [LARGE SCALE GENOMIC DNA]</scope>
    <source>
        <tissue evidence="1">Whole aphids</tissue>
    </source>
</reference>
<gene>
    <name evidence="1" type="ORF">AGLY_002734</name>
</gene>
<proteinExistence type="predicted"/>